<keyword evidence="2" id="KW-1185">Reference proteome</keyword>
<comment type="caution">
    <text evidence="1">The sequence shown here is derived from an EMBL/GenBank/DDBJ whole genome shotgun (WGS) entry which is preliminary data.</text>
</comment>
<accession>A0A0V0SFS3</accession>
<dbReference type="AlphaFoldDB" id="A0A0V0SFS3"/>
<gene>
    <name evidence="1" type="ORF">T07_8350</name>
</gene>
<evidence type="ECO:0000313" key="1">
    <source>
        <dbReference type="EMBL" id="KRX25540.1"/>
    </source>
</evidence>
<dbReference type="EMBL" id="JYDL01000011">
    <property type="protein sequence ID" value="KRX25540.1"/>
    <property type="molecule type" value="Genomic_DNA"/>
</dbReference>
<dbReference type="OrthoDB" id="2408293at2759"/>
<evidence type="ECO:0000313" key="2">
    <source>
        <dbReference type="Proteomes" id="UP000054630"/>
    </source>
</evidence>
<name>A0A0V0SFS3_9BILA</name>
<sequence length="92" mass="10490">MAYESRFAKPLVSINVMSRAQEDLINFQTMPFVKTGRSGIKAALNLYNLLWLFCNPTTLVTGRPRHPHSQGAVERLNGVVQEKLAIWMQEKM</sequence>
<proteinExistence type="predicted"/>
<evidence type="ECO:0008006" key="3">
    <source>
        <dbReference type="Google" id="ProtNLM"/>
    </source>
</evidence>
<organism evidence="1 2">
    <name type="scientific">Trichinella nelsoni</name>
    <dbReference type="NCBI Taxonomy" id="6336"/>
    <lineage>
        <taxon>Eukaryota</taxon>
        <taxon>Metazoa</taxon>
        <taxon>Ecdysozoa</taxon>
        <taxon>Nematoda</taxon>
        <taxon>Enoplea</taxon>
        <taxon>Dorylaimia</taxon>
        <taxon>Trichinellida</taxon>
        <taxon>Trichinellidae</taxon>
        <taxon>Trichinella</taxon>
    </lineage>
</organism>
<protein>
    <recommendedName>
        <fullName evidence="3">KRAB-A domain-containing protein 2</fullName>
    </recommendedName>
</protein>
<dbReference type="Proteomes" id="UP000054630">
    <property type="component" value="Unassembled WGS sequence"/>
</dbReference>
<reference evidence="1 2" key="1">
    <citation type="submission" date="2015-01" db="EMBL/GenBank/DDBJ databases">
        <title>Evolution of Trichinella species and genotypes.</title>
        <authorList>
            <person name="Korhonen P.K."/>
            <person name="Edoardo P."/>
            <person name="Giuseppe L.R."/>
            <person name="Gasser R.B."/>
        </authorList>
    </citation>
    <scope>NUCLEOTIDE SEQUENCE [LARGE SCALE GENOMIC DNA]</scope>
    <source>
        <strain evidence="1">ISS37</strain>
    </source>
</reference>